<feature type="compositionally biased region" description="Pro residues" evidence="2">
    <location>
        <begin position="347"/>
        <end position="383"/>
    </location>
</feature>
<accession>A0A165XN65</accession>
<proteinExistence type="predicted"/>
<keyword evidence="1" id="KW-0479">Metal-binding</keyword>
<dbReference type="InterPro" id="IPR008554">
    <property type="entry name" value="Glutaredoxin-like"/>
</dbReference>
<dbReference type="GO" id="GO:0008270">
    <property type="term" value="F:zinc ion binding"/>
    <property type="evidence" value="ECO:0007669"/>
    <property type="project" value="UniProtKB-KW"/>
</dbReference>
<sequence length="411" mass="45984">MASGLARIARLTLFSGPNCSLCDIAKAELAKVRQSRSFELNTINIQDQGQEKWKKKYVYWIPALHLEGREIAKGRWDAQTVIQALDEWESKKGQEETINPWDCSPLYERDVPDILGESPAAGLQEAHQDPRRCFNCGDPSHAVSQCPTPANHALIALSRQMFVFSQSAHRQALGDLERVHVVEGRRHQRLDWLDDFEPGEVRGDALREALGTAGETEWLRNMALWGYPKGWTGTRDPRYEVMKRIEEEPEYEDEDPFLIFGDKGEEEEIELHPPRKQSPEREHATEEVPSSPKPTKLEADIHRWASYPTTYFSSALLPLYNGYALPPPPSETFSRERQALWEKITSVPPPPPPGAPPPPPPTSSPPPLPPSGPPPPQPPPPSSPLAQAVPQLGSESLDSDSEADMDLSDED</sequence>
<dbReference type="InterPro" id="IPR036249">
    <property type="entry name" value="Thioredoxin-like_sf"/>
</dbReference>
<dbReference type="OrthoDB" id="429967at2759"/>
<feature type="region of interest" description="Disordered" evidence="2">
    <location>
        <begin position="268"/>
        <end position="296"/>
    </location>
</feature>
<feature type="compositionally biased region" description="Acidic residues" evidence="2">
    <location>
        <begin position="397"/>
        <end position="411"/>
    </location>
</feature>
<evidence type="ECO:0000313" key="5">
    <source>
        <dbReference type="Proteomes" id="UP000076532"/>
    </source>
</evidence>
<dbReference type="STRING" id="436010.A0A165XN65"/>
<keyword evidence="1" id="KW-0862">Zinc</keyword>
<dbReference type="InterPro" id="IPR001878">
    <property type="entry name" value="Znf_CCHC"/>
</dbReference>
<name>A0A165XN65_9AGAM</name>
<dbReference type="GO" id="GO:0071013">
    <property type="term" value="C:catalytic step 2 spliceosome"/>
    <property type="evidence" value="ECO:0007669"/>
    <property type="project" value="TreeGrafter"/>
</dbReference>
<evidence type="ECO:0000313" key="4">
    <source>
        <dbReference type="EMBL" id="KZP08723.1"/>
    </source>
</evidence>
<dbReference type="GO" id="GO:0003723">
    <property type="term" value="F:RNA binding"/>
    <property type="evidence" value="ECO:0007669"/>
    <property type="project" value="TreeGrafter"/>
</dbReference>
<keyword evidence="1" id="KW-0863">Zinc-finger</keyword>
<feature type="region of interest" description="Disordered" evidence="2">
    <location>
        <begin position="319"/>
        <end position="411"/>
    </location>
</feature>
<dbReference type="AlphaFoldDB" id="A0A165XN65"/>
<dbReference type="SUPFAM" id="SSF52833">
    <property type="entry name" value="Thioredoxin-like"/>
    <property type="match status" value="1"/>
</dbReference>
<evidence type="ECO:0000256" key="1">
    <source>
        <dbReference type="PROSITE-ProRule" id="PRU00047"/>
    </source>
</evidence>
<protein>
    <recommendedName>
        <fullName evidence="3">CCHC-type domain-containing protein</fullName>
    </recommendedName>
</protein>
<dbReference type="PROSITE" id="PS50158">
    <property type="entry name" value="ZF_CCHC"/>
    <property type="match status" value="1"/>
</dbReference>
<dbReference type="InterPro" id="IPR052115">
    <property type="entry name" value="NEXT_complex_subunit_ZCCHC8"/>
</dbReference>
<evidence type="ECO:0000256" key="2">
    <source>
        <dbReference type="SAM" id="MobiDB-lite"/>
    </source>
</evidence>
<evidence type="ECO:0000259" key="3">
    <source>
        <dbReference type="PROSITE" id="PS50158"/>
    </source>
</evidence>
<gene>
    <name evidence="4" type="ORF">FIBSPDRAFT_922625</name>
</gene>
<dbReference type="PANTHER" id="PTHR13316:SF0">
    <property type="entry name" value="ZINC FINGER CCHC DOMAIN-CONTAINING PROTEIN 8"/>
    <property type="match status" value="1"/>
</dbReference>
<keyword evidence="5" id="KW-1185">Reference proteome</keyword>
<organism evidence="4 5">
    <name type="scientific">Athelia psychrophila</name>
    <dbReference type="NCBI Taxonomy" id="1759441"/>
    <lineage>
        <taxon>Eukaryota</taxon>
        <taxon>Fungi</taxon>
        <taxon>Dikarya</taxon>
        <taxon>Basidiomycota</taxon>
        <taxon>Agaricomycotina</taxon>
        <taxon>Agaricomycetes</taxon>
        <taxon>Agaricomycetidae</taxon>
        <taxon>Atheliales</taxon>
        <taxon>Atheliaceae</taxon>
        <taxon>Athelia</taxon>
    </lineage>
</organism>
<dbReference type="PANTHER" id="PTHR13316">
    <property type="entry name" value="ZINC FINGER, CCHC DOMAIN CONTAINING 8"/>
    <property type="match status" value="1"/>
</dbReference>
<dbReference type="Gene3D" id="3.40.30.10">
    <property type="entry name" value="Glutaredoxin"/>
    <property type="match status" value="1"/>
</dbReference>
<dbReference type="Pfam" id="PF05768">
    <property type="entry name" value="Glrx-like"/>
    <property type="match status" value="1"/>
</dbReference>
<feature type="compositionally biased region" description="Basic and acidic residues" evidence="2">
    <location>
        <begin position="270"/>
        <end position="286"/>
    </location>
</feature>
<feature type="domain" description="CCHC-type" evidence="3">
    <location>
        <begin position="131"/>
        <end position="147"/>
    </location>
</feature>
<dbReference type="EMBL" id="KV417715">
    <property type="protein sequence ID" value="KZP08723.1"/>
    <property type="molecule type" value="Genomic_DNA"/>
</dbReference>
<reference evidence="4 5" key="1">
    <citation type="journal article" date="2016" name="Mol. Biol. Evol.">
        <title>Comparative Genomics of Early-Diverging Mushroom-Forming Fungi Provides Insights into the Origins of Lignocellulose Decay Capabilities.</title>
        <authorList>
            <person name="Nagy L.G."/>
            <person name="Riley R."/>
            <person name="Tritt A."/>
            <person name="Adam C."/>
            <person name="Daum C."/>
            <person name="Floudas D."/>
            <person name="Sun H."/>
            <person name="Yadav J.S."/>
            <person name="Pangilinan J."/>
            <person name="Larsson K.H."/>
            <person name="Matsuura K."/>
            <person name="Barry K."/>
            <person name="Labutti K."/>
            <person name="Kuo R."/>
            <person name="Ohm R.A."/>
            <person name="Bhattacharya S.S."/>
            <person name="Shirouzu T."/>
            <person name="Yoshinaga Y."/>
            <person name="Martin F.M."/>
            <person name="Grigoriev I.V."/>
            <person name="Hibbett D.S."/>
        </authorList>
    </citation>
    <scope>NUCLEOTIDE SEQUENCE [LARGE SCALE GENOMIC DNA]</scope>
    <source>
        <strain evidence="4 5">CBS 109695</strain>
    </source>
</reference>
<dbReference type="Proteomes" id="UP000076532">
    <property type="component" value="Unassembled WGS sequence"/>
</dbReference>